<comment type="similarity">
    <text evidence="1 2">Belongs to the glycosyl hydrolase 31 family.</text>
</comment>
<dbReference type="GO" id="GO:0004553">
    <property type="term" value="F:hydrolase activity, hydrolyzing O-glycosyl compounds"/>
    <property type="evidence" value="ECO:0007669"/>
    <property type="project" value="InterPro"/>
</dbReference>
<dbReference type="Pfam" id="PF13802">
    <property type="entry name" value="Gal_mutarotas_2"/>
    <property type="match status" value="1"/>
</dbReference>
<evidence type="ECO:0000313" key="5">
    <source>
        <dbReference type="Proteomes" id="UP000249819"/>
    </source>
</evidence>
<dbReference type="InterPro" id="IPR025887">
    <property type="entry name" value="Glyco_hydro_31_N_dom"/>
</dbReference>
<dbReference type="Gene3D" id="3.20.20.80">
    <property type="entry name" value="Glycosidases"/>
    <property type="match status" value="1"/>
</dbReference>
<dbReference type="Gene3D" id="2.60.40.1180">
    <property type="entry name" value="Golgi alpha-mannosidase II"/>
    <property type="match status" value="2"/>
</dbReference>
<dbReference type="OrthoDB" id="176168at2"/>
<dbReference type="InterPro" id="IPR011013">
    <property type="entry name" value="Gal_mutarotase_sf_dom"/>
</dbReference>
<dbReference type="SUPFAM" id="SSF74650">
    <property type="entry name" value="Galactose mutarotase-like"/>
    <property type="match status" value="1"/>
</dbReference>
<dbReference type="SUPFAM" id="SSF51445">
    <property type="entry name" value="(Trans)glycosidases"/>
    <property type="match status" value="1"/>
</dbReference>
<proteinExistence type="inferred from homology"/>
<keyword evidence="2" id="KW-0326">Glycosidase</keyword>
<organism evidence="4 5">
    <name type="scientific">Chitinophaga dinghuensis</name>
    <dbReference type="NCBI Taxonomy" id="1539050"/>
    <lineage>
        <taxon>Bacteria</taxon>
        <taxon>Pseudomonadati</taxon>
        <taxon>Bacteroidota</taxon>
        <taxon>Chitinophagia</taxon>
        <taxon>Chitinophagales</taxon>
        <taxon>Chitinophagaceae</taxon>
        <taxon>Chitinophaga</taxon>
    </lineage>
</organism>
<dbReference type="PANTHER" id="PTHR43863:SF2">
    <property type="entry name" value="MALTASE-GLUCOAMYLASE"/>
    <property type="match status" value="1"/>
</dbReference>
<dbReference type="RefSeq" id="WP_111592619.1">
    <property type="nucleotide sequence ID" value="NZ_QLMA01000004.1"/>
</dbReference>
<dbReference type="InterPro" id="IPR011658">
    <property type="entry name" value="PA14_dom"/>
</dbReference>
<evidence type="ECO:0000256" key="2">
    <source>
        <dbReference type="RuleBase" id="RU361185"/>
    </source>
</evidence>
<dbReference type="GO" id="GO:0030246">
    <property type="term" value="F:carbohydrate binding"/>
    <property type="evidence" value="ECO:0007669"/>
    <property type="project" value="InterPro"/>
</dbReference>
<accession>A0A327VYE3</accession>
<dbReference type="GO" id="GO:0005975">
    <property type="term" value="P:carbohydrate metabolic process"/>
    <property type="evidence" value="ECO:0007669"/>
    <property type="project" value="InterPro"/>
</dbReference>
<dbReference type="InterPro" id="IPR051816">
    <property type="entry name" value="Glycosyl_Hydrolase_31"/>
</dbReference>
<name>A0A327VYE3_9BACT</name>
<dbReference type="Pfam" id="PF01055">
    <property type="entry name" value="Glyco_hydro_31_2nd"/>
    <property type="match status" value="1"/>
</dbReference>
<dbReference type="PROSITE" id="PS51820">
    <property type="entry name" value="PA14"/>
    <property type="match status" value="1"/>
</dbReference>
<evidence type="ECO:0000256" key="1">
    <source>
        <dbReference type="ARBA" id="ARBA00007806"/>
    </source>
</evidence>
<dbReference type="InterPro" id="IPR037524">
    <property type="entry name" value="PA14/GLEYA"/>
</dbReference>
<dbReference type="InterPro" id="IPR033403">
    <property type="entry name" value="DUF5110"/>
</dbReference>
<protein>
    <submittedName>
        <fullName evidence="4">Alpha-D-xyloside xylohydrolase</fullName>
    </submittedName>
</protein>
<dbReference type="Gene3D" id="2.60.40.1760">
    <property type="entry name" value="glycosyl hydrolase (family 31)"/>
    <property type="match status" value="1"/>
</dbReference>
<sequence length="947" mass="108123">MIKRTLPIVLLTCFTSWCRAGEVEKLSDGLLIKLDKNASHGTSRLRLQVVNEKIIHVTASPDETISSTPSLMAVETKSPATPWEYSEDKDTYILSTKSLQVAVNKTTGQIIYRYPSGKIIVSENPDGGRKFSPVNINGKQLYGIQQIFQVNPRAALYGLGQHQTGLMNYYGEDVDLTQYNSIAAIPFLLSTDKYGILWDNYSITKFGDPSTRKPLNALHLESKDGHSGGLSATYANKTNGKVLLKQIDSTINYEFLEDLDKLPKSFPLAQGKITWEGKLSGDQNGDYKFFVQSSGYLKIWMNGKLVLDKWRESWNPGPSQFKLPMQKGIAVPVRIEWIPETTQSFLSINLLSPTPAAYDGKAVFTSEAGEKLDYYFMGGSTMDEVISGYRQITGKATMPPQWALGFWQSRERYKTQAEIEQTVADFRKKKIPLDNIVLDWSYWKENAWGSQEFDLSRFPDAAGMIQRLHQDYHTQFMISVWPKFYEGIPNYQLFDQQHWLYKQNILNQQRDWIGKGYISTFYDAFNPNARQLFWQLLNEKLFSKGVDAWWLDATEPDILSNATIAARKKLMDPTAIGPAAQYFNTYSLENARGVYEGQRSVKPDQRVFILTRSAYAGIQRYGAASWSGDIAATFEEMARQIPAGLNYSMSGLPYWTTDIGGFFVEDKYDRPNPVGPALQEWRELNTRWFQYGAFCPLFRSHGQYPYREMFNIAPEGSEAFNTMLYYDQLRYRLLPYIYSLAGNVYHQDYTIMRGLPMDFGYDSAVYKIRDQFMFGDALLVNPVTVNKARSRELYLPKGDGWYDFYTGKYLSSGQHITATAPLSRMPLYVKAGSILPVGPVLQYTAERKPDTLNIYVYTGKDASFELYEDENINYGYERGAYSRIRFTWNEAGKTLQIGAREGSFPGMLEQRYFRIIFVDRQHPAAPDQPSGNELTTYNGIEKTIRAI</sequence>
<dbReference type="CDD" id="cd14752">
    <property type="entry name" value="GH31_N"/>
    <property type="match status" value="2"/>
</dbReference>
<reference evidence="4 5" key="1">
    <citation type="submission" date="2018-06" db="EMBL/GenBank/DDBJ databases">
        <title>Genomic Encyclopedia of Archaeal and Bacterial Type Strains, Phase II (KMG-II): from individual species to whole genera.</title>
        <authorList>
            <person name="Goeker M."/>
        </authorList>
    </citation>
    <scope>NUCLEOTIDE SEQUENCE [LARGE SCALE GENOMIC DNA]</scope>
    <source>
        <strain evidence="4 5">DSM 29821</strain>
    </source>
</reference>
<dbReference type="SMART" id="SM00758">
    <property type="entry name" value="PA14"/>
    <property type="match status" value="1"/>
</dbReference>
<dbReference type="Gene3D" id="2.60.120.380">
    <property type="match status" value="1"/>
</dbReference>
<dbReference type="AlphaFoldDB" id="A0A327VYE3"/>
<dbReference type="Proteomes" id="UP000249819">
    <property type="component" value="Unassembled WGS sequence"/>
</dbReference>
<dbReference type="InterPro" id="IPR048395">
    <property type="entry name" value="Glyco_hydro_31_C"/>
</dbReference>
<dbReference type="Pfam" id="PF17137">
    <property type="entry name" value="DUF5110"/>
    <property type="match status" value="1"/>
</dbReference>
<feature type="domain" description="PA14" evidence="3">
    <location>
        <begin position="225"/>
        <end position="367"/>
    </location>
</feature>
<dbReference type="InterPro" id="IPR017853">
    <property type="entry name" value="GH"/>
</dbReference>
<dbReference type="InterPro" id="IPR000322">
    <property type="entry name" value="Glyco_hydro_31_TIM"/>
</dbReference>
<dbReference type="SUPFAM" id="SSF56988">
    <property type="entry name" value="Anthrax protective antigen"/>
    <property type="match status" value="1"/>
</dbReference>
<keyword evidence="5" id="KW-1185">Reference proteome</keyword>
<dbReference type="Pfam" id="PF07691">
    <property type="entry name" value="PA14"/>
    <property type="match status" value="1"/>
</dbReference>
<dbReference type="SUPFAM" id="SSF51011">
    <property type="entry name" value="Glycosyl hydrolase domain"/>
    <property type="match status" value="1"/>
</dbReference>
<dbReference type="EMBL" id="QLMA01000004">
    <property type="protein sequence ID" value="RAJ82071.1"/>
    <property type="molecule type" value="Genomic_DNA"/>
</dbReference>
<gene>
    <name evidence="4" type="ORF">CLV59_104296</name>
</gene>
<dbReference type="InterPro" id="IPR013780">
    <property type="entry name" value="Glyco_hydro_b"/>
</dbReference>
<evidence type="ECO:0000313" key="4">
    <source>
        <dbReference type="EMBL" id="RAJ82071.1"/>
    </source>
</evidence>
<comment type="caution">
    <text evidence="4">The sequence shown here is derived from an EMBL/GenBank/DDBJ whole genome shotgun (WGS) entry which is preliminary data.</text>
</comment>
<keyword evidence="2 4" id="KW-0378">Hydrolase</keyword>
<dbReference type="Pfam" id="PF21365">
    <property type="entry name" value="Glyco_hydro_31_3rd"/>
    <property type="match status" value="1"/>
</dbReference>
<evidence type="ECO:0000259" key="3">
    <source>
        <dbReference type="PROSITE" id="PS51820"/>
    </source>
</evidence>
<dbReference type="PANTHER" id="PTHR43863">
    <property type="entry name" value="HYDROLASE, PUTATIVE (AFU_ORTHOLOGUE AFUA_1G03140)-RELATED"/>
    <property type="match status" value="1"/>
</dbReference>
<dbReference type="CDD" id="cd06591">
    <property type="entry name" value="GH31_xylosidase_XylS"/>
    <property type="match status" value="1"/>
</dbReference>